<sequence length="619" mass="64817">MARKFGKYRLERQIGRGAVGEVWLARDTAAERSVALKILTISAAEDPNYRRRFEREARVGAGLDNPHIVPIHGFGEQDGRLYLDMAYVPGIDLSARLRAGAIGVPEAVDIVSQIATALDAAHAAGLIHRDVKPANIIVHASGFAYLIDFGIARAPNQTTITATGFTVGTLAYMAPERFTGHADARSDIYSLACVLFECLTAQRPFGDTDPAQQLHAHLREEPPRPSAGNPAIPVALDAVIARGMAKEPADRYAHAGDLAAAARAAVGMPHPVPRTPPVLEPPAGENEQTRKLPGSTPWPPAASAGAAAPELAATPPQPDAPLEHPGLQAYPPAPPRPTRALPESAAAQANPPEQSTRALPGATAAQPDTPAQPPPTRTLPDDVAQAGAHPRPTRTLPENAAGQAVQSTQPPPSTRAFPDSAAAQSPRTTRAVPDTAASQPNTPGHPPHPTRFLPETGAAQSNTPPHPTRILPGAAPAQPPRPTLVATQLGGRATAGPPVRQQPPPRRRSIVKTATILVGVGVVGLAAIAACTAFLTEGGGSQPNQRSTVTATTNNAPNTRPQTTPSPQQQTGNNWPPPGWTAPFPTQTFQIPFPTQTFQIPFPTFEIPGFPPPGSNTPQ</sequence>
<evidence type="ECO:0000256" key="2">
    <source>
        <dbReference type="ARBA" id="ARBA00022527"/>
    </source>
</evidence>
<keyword evidence="5 10" id="KW-0418">Kinase</keyword>
<dbReference type="Proteomes" id="UP000255355">
    <property type="component" value="Unassembled WGS sequence"/>
</dbReference>
<feature type="transmembrane region" description="Helical" evidence="8">
    <location>
        <begin position="510"/>
        <end position="535"/>
    </location>
</feature>
<evidence type="ECO:0000256" key="1">
    <source>
        <dbReference type="ARBA" id="ARBA00012513"/>
    </source>
</evidence>
<feature type="domain" description="Protein kinase" evidence="9">
    <location>
        <begin position="8"/>
        <end position="273"/>
    </location>
</feature>
<keyword evidence="8" id="KW-0472">Membrane</keyword>
<evidence type="ECO:0000256" key="5">
    <source>
        <dbReference type="ARBA" id="ARBA00022777"/>
    </source>
</evidence>
<reference evidence="10 11" key="1">
    <citation type="submission" date="2018-07" db="EMBL/GenBank/DDBJ databases">
        <title>Genomic Encyclopedia of Type Strains, Phase IV (KMG-IV): sequencing the most valuable type-strain genomes for metagenomic binning, comparative biology and taxonomic classification.</title>
        <authorList>
            <person name="Goeker M."/>
        </authorList>
    </citation>
    <scope>NUCLEOTIDE SEQUENCE [LARGE SCALE GENOMIC DNA]</scope>
    <source>
        <strain evidence="10 11">DSM 44952</strain>
    </source>
</reference>
<evidence type="ECO:0000256" key="8">
    <source>
        <dbReference type="SAM" id="Phobius"/>
    </source>
</evidence>
<feature type="compositionally biased region" description="Low complexity" evidence="7">
    <location>
        <begin position="548"/>
        <end position="571"/>
    </location>
</feature>
<keyword evidence="8" id="KW-1133">Transmembrane helix</keyword>
<keyword evidence="8" id="KW-0812">Transmembrane</keyword>
<dbReference type="Gene3D" id="1.10.510.10">
    <property type="entry name" value="Transferase(Phosphotransferase) domain 1"/>
    <property type="match status" value="1"/>
</dbReference>
<dbReference type="RefSeq" id="WP_068014444.1">
    <property type="nucleotide sequence ID" value="NZ_QQAZ01000004.1"/>
</dbReference>
<dbReference type="CDD" id="cd14014">
    <property type="entry name" value="STKc_PknB_like"/>
    <property type="match status" value="1"/>
</dbReference>
<feature type="compositionally biased region" description="Low complexity" evidence="7">
    <location>
        <begin position="360"/>
        <end position="369"/>
    </location>
</feature>
<dbReference type="SMART" id="SM00220">
    <property type="entry name" value="S_TKc"/>
    <property type="match status" value="1"/>
</dbReference>
<dbReference type="Gene3D" id="3.30.200.20">
    <property type="entry name" value="Phosphorylase Kinase, domain 1"/>
    <property type="match status" value="1"/>
</dbReference>
<dbReference type="STRING" id="1210089.GCA_001613165_01044"/>
<evidence type="ECO:0000313" key="10">
    <source>
        <dbReference type="EMBL" id="RDI51524.1"/>
    </source>
</evidence>
<dbReference type="SUPFAM" id="SSF56112">
    <property type="entry name" value="Protein kinase-like (PK-like)"/>
    <property type="match status" value="1"/>
</dbReference>
<evidence type="ECO:0000313" key="11">
    <source>
        <dbReference type="Proteomes" id="UP000255355"/>
    </source>
</evidence>
<dbReference type="InterPro" id="IPR008271">
    <property type="entry name" value="Ser/Thr_kinase_AS"/>
</dbReference>
<gene>
    <name evidence="10" type="ORF">DFR68_1047</name>
</gene>
<dbReference type="EMBL" id="QQAZ01000004">
    <property type="protein sequence ID" value="RDI51524.1"/>
    <property type="molecule type" value="Genomic_DNA"/>
</dbReference>
<dbReference type="GO" id="GO:0005524">
    <property type="term" value="F:ATP binding"/>
    <property type="evidence" value="ECO:0007669"/>
    <property type="project" value="UniProtKB-KW"/>
</dbReference>
<dbReference type="InterPro" id="IPR011009">
    <property type="entry name" value="Kinase-like_dom_sf"/>
</dbReference>
<evidence type="ECO:0000256" key="3">
    <source>
        <dbReference type="ARBA" id="ARBA00022679"/>
    </source>
</evidence>
<feature type="region of interest" description="Disordered" evidence="7">
    <location>
        <begin position="537"/>
        <end position="581"/>
    </location>
</feature>
<dbReference type="InterPro" id="IPR000719">
    <property type="entry name" value="Prot_kinase_dom"/>
</dbReference>
<feature type="compositionally biased region" description="Low complexity" evidence="7">
    <location>
        <begin position="301"/>
        <end position="314"/>
    </location>
</feature>
<dbReference type="EC" id="2.7.11.1" evidence="1"/>
<keyword evidence="3" id="KW-0808">Transferase</keyword>
<evidence type="ECO:0000259" key="9">
    <source>
        <dbReference type="PROSITE" id="PS50011"/>
    </source>
</evidence>
<name>A0A370H5N8_9NOCA</name>
<dbReference type="FunFam" id="1.10.510.10:FF:000021">
    <property type="entry name" value="Serine/threonine protein kinase"/>
    <property type="match status" value="1"/>
</dbReference>
<evidence type="ECO:0000256" key="7">
    <source>
        <dbReference type="SAM" id="MobiDB-lite"/>
    </source>
</evidence>
<evidence type="ECO:0000256" key="6">
    <source>
        <dbReference type="ARBA" id="ARBA00022840"/>
    </source>
</evidence>
<evidence type="ECO:0000256" key="4">
    <source>
        <dbReference type="ARBA" id="ARBA00022741"/>
    </source>
</evidence>
<keyword evidence="6" id="KW-0067">ATP-binding</keyword>
<accession>A0A370H5N8</accession>
<feature type="region of interest" description="Disordered" evidence="7">
    <location>
        <begin position="268"/>
        <end position="483"/>
    </location>
</feature>
<protein>
    <recommendedName>
        <fullName evidence="1">non-specific serine/threonine protein kinase</fullName>
        <ecNumber evidence="1">2.7.11.1</ecNumber>
    </recommendedName>
</protein>
<keyword evidence="11" id="KW-1185">Reference proteome</keyword>
<dbReference type="AlphaFoldDB" id="A0A370H5N8"/>
<keyword evidence="4" id="KW-0547">Nucleotide-binding</keyword>
<proteinExistence type="predicted"/>
<dbReference type="PANTHER" id="PTHR43289:SF6">
    <property type="entry name" value="SERINE_THREONINE-PROTEIN KINASE NEKL-3"/>
    <property type="match status" value="1"/>
</dbReference>
<keyword evidence="2" id="KW-0723">Serine/threonine-protein kinase</keyword>
<feature type="compositionally biased region" description="Pro residues" evidence="7">
    <location>
        <begin position="270"/>
        <end position="280"/>
    </location>
</feature>
<dbReference type="PANTHER" id="PTHR43289">
    <property type="entry name" value="MITOGEN-ACTIVATED PROTEIN KINASE KINASE KINASE 20-RELATED"/>
    <property type="match status" value="1"/>
</dbReference>
<dbReference type="PROSITE" id="PS00108">
    <property type="entry name" value="PROTEIN_KINASE_ST"/>
    <property type="match status" value="1"/>
</dbReference>
<dbReference type="PROSITE" id="PS50011">
    <property type="entry name" value="PROTEIN_KINASE_DOM"/>
    <property type="match status" value="1"/>
</dbReference>
<organism evidence="10 11">
    <name type="scientific">Nocardia mexicana</name>
    <dbReference type="NCBI Taxonomy" id="279262"/>
    <lineage>
        <taxon>Bacteria</taxon>
        <taxon>Bacillati</taxon>
        <taxon>Actinomycetota</taxon>
        <taxon>Actinomycetes</taxon>
        <taxon>Mycobacteriales</taxon>
        <taxon>Nocardiaceae</taxon>
        <taxon>Nocardia</taxon>
    </lineage>
</organism>
<dbReference type="GO" id="GO:0004674">
    <property type="term" value="F:protein serine/threonine kinase activity"/>
    <property type="evidence" value="ECO:0007669"/>
    <property type="project" value="UniProtKB-KW"/>
</dbReference>
<comment type="caution">
    <text evidence="10">The sequence shown here is derived from an EMBL/GenBank/DDBJ whole genome shotgun (WGS) entry which is preliminary data.</text>
</comment>
<dbReference type="Pfam" id="PF00069">
    <property type="entry name" value="Pkinase"/>
    <property type="match status" value="1"/>
</dbReference>